<dbReference type="OrthoDB" id="5420527at2"/>
<protein>
    <submittedName>
        <fullName evidence="1">Universal stress protein</fullName>
    </submittedName>
</protein>
<dbReference type="AlphaFoldDB" id="A0A5S5MEU7"/>
<keyword evidence="2" id="KW-1185">Reference proteome</keyword>
<dbReference type="InterPro" id="IPR014729">
    <property type="entry name" value="Rossmann-like_a/b/a_fold"/>
</dbReference>
<accession>A0A5S5MEU7</accession>
<dbReference type="CDD" id="cd00293">
    <property type="entry name" value="USP-like"/>
    <property type="match status" value="1"/>
</dbReference>
<sequence>MINSILIPVADAASSRAVVEYIAGLALSPEKTKITLLYVNRTPSGSEELMGYRFVASLPERGDKAVQWSRDTLVAGGMDPDNIYADIISGPFATVAEGIMSYFKKAPHNMVVIGRKKMSKAEEFVLGDVSMKLVRALEETAVMVVKIN</sequence>
<evidence type="ECO:0000313" key="2">
    <source>
        <dbReference type="Proteomes" id="UP000321899"/>
    </source>
</evidence>
<comment type="caution">
    <text evidence="1">The sequence shown here is derived from an EMBL/GenBank/DDBJ whole genome shotgun (WGS) entry which is preliminary data.</text>
</comment>
<dbReference type="Gene3D" id="3.40.50.620">
    <property type="entry name" value="HUPs"/>
    <property type="match status" value="1"/>
</dbReference>
<name>A0A5S5MEU7_9BACT</name>
<dbReference type="EMBL" id="VDMB01000013">
    <property type="protein sequence ID" value="TYT74224.1"/>
    <property type="molecule type" value="Genomic_DNA"/>
</dbReference>
<proteinExistence type="predicted"/>
<gene>
    <name evidence="1" type="ORF">FIM25_10660</name>
</gene>
<organism evidence="1 2">
    <name type="scientific">Desulfobotulus mexicanus</name>
    <dbReference type="NCBI Taxonomy" id="2586642"/>
    <lineage>
        <taxon>Bacteria</taxon>
        <taxon>Pseudomonadati</taxon>
        <taxon>Thermodesulfobacteriota</taxon>
        <taxon>Desulfobacteria</taxon>
        <taxon>Desulfobacterales</taxon>
        <taxon>Desulfobacteraceae</taxon>
        <taxon>Desulfobotulus</taxon>
    </lineage>
</organism>
<dbReference type="SUPFAM" id="SSF52402">
    <property type="entry name" value="Adenine nucleotide alpha hydrolases-like"/>
    <property type="match status" value="1"/>
</dbReference>
<evidence type="ECO:0000313" key="1">
    <source>
        <dbReference type="EMBL" id="TYT74224.1"/>
    </source>
</evidence>
<dbReference type="Proteomes" id="UP000321899">
    <property type="component" value="Unassembled WGS sequence"/>
</dbReference>
<reference evidence="1 2" key="1">
    <citation type="submission" date="2019-06" db="EMBL/GenBank/DDBJ databases">
        <title>Desulfobotulus mexicanus sp. nov., a novel sulfate-reducing bacterium isolated from the sediment of an alkaline crater lake in Mexico.</title>
        <authorList>
            <person name="Hirschler-Rea A."/>
        </authorList>
    </citation>
    <scope>NUCLEOTIDE SEQUENCE [LARGE SCALE GENOMIC DNA]</scope>
    <source>
        <strain evidence="1 2">PAR22N</strain>
    </source>
</reference>
<dbReference type="RefSeq" id="WP_139449092.1">
    <property type="nucleotide sequence ID" value="NZ_VDMB01000013.1"/>
</dbReference>